<dbReference type="GO" id="GO:0003677">
    <property type="term" value="F:DNA binding"/>
    <property type="evidence" value="ECO:0007669"/>
    <property type="project" value="UniProtKB-UniRule"/>
</dbReference>
<dbReference type="FunFam" id="1.10.268.10:FF:000001">
    <property type="entry name" value="DNA gyrase subunit A"/>
    <property type="match status" value="1"/>
</dbReference>
<dbReference type="Gene3D" id="3.90.199.10">
    <property type="entry name" value="Topoisomerase II, domain 5"/>
    <property type="match status" value="1"/>
</dbReference>
<feature type="signal peptide" evidence="10">
    <location>
        <begin position="1"/>
        <end position="26"/>
    </location>
</feature>
<sequence length="956" mass="105660">MNSNRFPHGVLSTALALLLSLNVVTSFRPASTTSTMTRFESNNKQQLLPIIASEQRIRRWSSSSSLFSSPDADPEMISEEDDGELLYATAEPFESEADVAQAANELAAKNPSIELHTEIEQSFLKYALSIILGRALPDARDGLKPVHRRILYAMHQLNLSPNLSHRKCARVVGEVLGKYHPHGDMAVYDALVRMAQDFTTHYRLIDGHGNFGSVDADPAAAMRYTECRLTRLAADTLMTDLSENTVDLIDNFDGNEMEPTVLPSRLPLLLLNGSSGIAVGMATNIPPHNLREILNACKALVDGRNDPRKEVTDEQLATLVPGPDFPTCASILGTAGAKKLYTTGNGGVVMRAVTEIETVLRGKGQTSRNAIVVKELPYQVNKAALLEKIAALVNEKKLEGIADLRDESDRDGIRVVLELKRDAVPNIVLNNLYKKTQLQTSFSGNFLALFPSEEDEDALKPQRFTLREALDCFLDFRFKTIRRKTVNQLEKVEKRAHIVEGLLIALEKVDEVIELVRSAPDQASAREALMDPEGIVKLSQEQADSVLRLQLGQLTRLNQGKLDEEKKELNERRKELKRLVEEDAAVNEVIVEEFDEMDDKFGADRKTVILNDEGELNDIDMVKNSRSVIVVTRNGYIKRMPLKTFESQGRGTRGKRGTSGSASSMDDEVSHVITCNDHDTLLMIAQNGIAYGVKAFQVPTSTRTAKGTPIPSVLPISIDQEITTILPVSEFSKDEYIVLTTEQGWIKRTPLDAFETISSRGLTIASLGDGDKLKWCQPCTDDDDILIASSRGQATRFSVEKFRPTGRTSRGVRAMKLKEGDTIADMNVVSTAISEDEKKKEYILCMTKQGYGKRISTNEFRSTGRGVGGVIAIKFKPGLEKIDKLSCFCIVREDDEILVNTSKGVMVRQKVANITAQGRAATGVVVQKVDKGDEITSVSLVPMRADDHSNDIEIEE</sequence>
<organism evidence="12 13">
    <name type="scientific">Cylindrotheca closterium</name>
    <dbReference type="NCBI Taxonomy" id="2856"/>
    <lineage>
        <taxon>Eukaryota</taxon>
        <taxon>Sar</taxon>
        <taxon>Stramenopiles</taxon>
        <taxon>Ochrophyta</taxon>
        <taxon>Bacillariophyta</taxon>
        <taxon>Bacillariophyceae</taxon>
        <taxon>Bacillariophycidae</taxon>
        <taxon>Bacillariales</taxon>
        <taxon>Bacillariaceae</taxon>
        <taxon>Cylindrotheca</taxon>
    </lineage>
</organism>
<dbReference type="GO" id="GO:0009330">
    <property type="term" value="C:DNA topoisomerase type II (double strand cut, ATP-hydrolyzing) complex"/>
    <property type="evidence" value="ECO:0007669"/>
    <property type="project" value="TreeGrafter"/>
</dbReference>
<evidence type="ECO:0000256" key="1">
    <source>
        <dbReference type="ARBA" id="ARBA00000185"/>
    </source>
</evidence>
<keyword evidence="4 8" id="KW-0799">Topoisomerase</keyword>
<dbReference type="InterPro" id="IPR013760">
    <property type="entry name" value="Topo_IIA-like_dom_sf"/>
</dbReference>
<dbReference type="GO" id="GO:0006265">
    <property type="term" value="P:DNA topological change"/>
    <property type="evidence" value="ECO:0007669"/>
    <property type="project" value="UniProtKB-UniRule"/>
</dbReference>
<comment type="caution">
    <text evidence="12">The sequence shown here is derived from an EMBL/GenBank/DDBJ whole genome shotgun (WGS) entry which is preliminary data.</text>
</comment>
<dbReference type="Gene3D" id="3.30.1360.40">
    <property type="match status" value="1"/>
</dbReference>
<dbReference type="InterPro" id="IPR013758">
    <property type="entry name" value="Topo_IIA_A/C_ab"/>
</dbReference>
<evidence type="ECO:0000259" key="11">
    <source>
        <dbReference type="PROSITE" id="PS52040"/>
    </source>
</evidence>
<feature type="active site" description="O-(5'-phospho-DNA)-tyrosine intermediate" evidence="8">
    <location>
        <position position="224"/>
    </location>
</feature>
<dbReference type="Pfam" id="PF03989">
    <property type="entry name" value="DNA_gyraseA_C"/>
    <property type="match status" value="6"/>
</dbReference>
<evidence type="ECO:0000256" key="10">
    <source>
        <dbReference type="SAM" id="SignalP"/>
    </source>
</evidence>
<dbReference type="PANTHER" id="PTHR43493:SF5">
    <property type="entry name" value="DNA GYRASE SUBUNIT A, CHLOROPLASTIC_MITOCHONDRIAL"/>
    <property type="match status" value="1"/>
</dbReference>
<dbReference type="Gene3D" id="2.120.10.90">
    <property type="entry name" value="DNA gyrase/topoisomerase IV, subunit A, C-terminal"/>
    <property type="match status" value="1"/>
</dbReference>
<dbReference type="FunFam" id="2.120.10.90:FF:000005">
    <property type="entry name" value="DNA topoisomerase 4 subunit A"/>
    <property type="match status" value="1"/>
</dbReference>
<evidence type="ECO:0000313" key="13">
    <source>
        <dbReference type="Proteomes" id="UP001295423"/>
    </source>
</evidence>
<dbReference type="SUPFAM" id="SSF56719">
    <property type="entry name" value="Type II DNA topoisomerase"/>
    <property type="match status" value="1"/>
</dbReference>
<feature type="domain" description="Topo IIA-type catalytic" evidence="11">
    <location>
        <begin position="136"/>
        <end position="621"/>
    </location>
</feature>
<keyword evidence="6 8" id="KW-0413">Isomerase</keyword>
<evidence type="ECO:0000256" key="2">
    <source>
        <dbReference type="ARBA" id="ARBA00008263"/>
    </source>
</evidence>
<evidence type="ECO:0000313" key="12">
    <source>
        <dbReference type="EMBL" id="CAJ1966162.1"/>
    </source>
</evidence>
<dbReference type="AlphaFoldDB" id="A0AAD2PXE9"/>
<dbReference type="CDD" id="cd00187">
    <property type="entry name" value="TOP4c"/>
    <property type="match status" value="1"/>
</dbReference>
<dbReference type="NCBIfam" id="NF004043">
    <property type="entry name" value="PRK05560.1"/>
    <property type="match status" value="1"/>
</dbReference>
<feature type="coiled-coil region" evidence="9">
    <location>
        <begin position="559"/>
        <end position="586"/>
    </location>
</feature>
<dbReference type="InterPro" id="IPR006691">
    <property type="entry name" value="GyrA/parC_rep"/>
</dbReference>
<keyword evidence="13" id="KW-1185">Reference proteome</keyword>
<dbReference type="InterPro" id="IPR050220">
    <property type="entry name" value="Type_II_DNA_Topoisomerases"/>
</dbReference>
<dbReference type="FunFam" id="3.30.1360.40:FF:000002">
    <property type="entry name" value="DNA gyrase subunit A"/>
    <property type="match status" value="1"/>
</dbReference>
<dbReference type="Pfam" id="PF00521">
    <property type="entry name" value="DNA_topoisoIV"/>
    <property type="match status" value="1"/>
</dbReference>
<gene>
    <name evidence="12" type="ORF">CYCCA115_LOCUS21745</name>
</gene>
<dbReference type="NCBIfam" id="NF004044">
    <property type="entry name" value="PRK05561.1"/>
    <property type="match status" value="1"/>
</dbReference>
<dbReference type="PROSITE" id="PS52040">
    <property type="entry name" value="TOPO_IIA"/>
    <property type="match status" value="1"/>
</dbReference>
<keyword evidence="5 8" id="KW-0238">DNA-binding</keyword>
<evidence type="ECO:0000256" key="3">
    <source>
        <dbReference type="ARBA" id="ARBA00012895"/>
    </source>
</evidence>
<feature type="chain" id="PRO_5042229481" description="DNA topoisomerase (ATP-hydrolyzing)" evidence="10">
    <location>
        <begin position="27"/>
        <end position="956"/>
    </location>
</feature>
<dbReference type="InterPro" id="IPR013757">
    <property type="entry name" value="Topo_IIA_A_a_sf"/>
</dbReference>
<evidence type="ECO:0000256" key="6">
    <source>
        <dbReference type="ARBA" id="ARBA00023235"/>
    </source>
</evidence>
<protein>
    <recommendedName>
        <fullName evidence="3">DNA topoisomerase (ATP-hydrolyzing)</fullName>
        <ecNumber evidence="3">5.6.2.2</ecNumber>
    </recommendedName>
</protein>
<dbReference type="InterPro" id="IPR035516">
    <property type="entry name" value="Gyrase/topoIV_suA_C"/>
</dbReference>
<comment type="subunit">
    <text evidence="7">Heterotetramer composed of ParC and ParE.</text>
</comment>
<proteinExistence type="inferred from homology"/>
<name>A0AAD2PXE9_9STRA</name>
<reference evidence="12" key="1">
    <citation type="submission" date="2023-08" db="EMBL/GenBank/DDBJ databases">
        <authorList>
            <person name="Audoor S."/>
            <person name="Bilcke G."/>
        </authorList>
    </citation>
    <scope>NUCLEOTIDE SEQUENCE</scope>
</reference>
<evidence type="ECO:0000256" key="4">
    <source>
        <dbReference type="ARBA" id="ARBA00023029"/>
    </source>
</evidence>
<dbReference type="EC" id="5.6.2.2" evidence="3"/>
<accession>A0AAD2PXE9</accession>
<evidence type="ECO:0000256" key="9">
    <source>
        <dbReference type="SAM" id="Coils"/>
    </source>
</evidence>
<dbReference type="GO" id="GO:0005524">
    <property type="term" value="F:ATP binding"/>
    <property type="evidence" value="ECO:0007669"/>
    <property type="project" value="InterPro"/>
</dbReference>
<dbReference type="SUPFAM" id="SSF101904">
    <property type="entry name" value="GyrA/ParC C-terminal domain-like"/>
    <property type="match status" value="1"/>
</dbReference>
<dbReference type="EMBL" id="CAKOGP040002258">
    <property type="protein sequence ID" value="CAJ1966162.1"/>
    <property type="molecule type" value="Genomic_DNA"/>
</dbReference>
<dbReference type="Proteomes" id="UP001295423">
    <property type="component" value="Unassembled WGS sequence"/>
</dbReference>
<dbReference type="PANTHER" id="PTHR43493">
    <property type="entry name" value="DNA GYRASE/TOPOISOMERASE SUBUNIT A"/>
    <property type="match status" value="1"/>
</dbReference>
<dbReference type="NCBIfam" id="TIGR01063">
    <property type="entry name" value="gyrA"/>
    <property type="match status" value="1"/>
</dbReference>
<evidence type="ECO:0000256" key="7">
    <source>
        <dbReference type="ARBA" id="ARBA00063644"/>
    </source>
</evidence>
<keyword evidence="9" id="KW-0175">Coiled coil</keyword>
<evidence type="ECO:0000256" key="8">
    <source>
        <dbReference type="PROSITE-ProRule" id="PRU01384"/>
    </source>
</evidence>
<evidence type="ECO:0000256" key="5">
    <source>
        <dbReference type="ARBA" id="ARBA00023125"/>
    </source>
</evidence>
<dbReference type="Gene3D" id="1.10.268.10">
    <property type="entry name" value="Topoisomerase, domain 3"/>
    <property type="match status" value="1"/>
</dbReference>
<dbReference type="InterPro" id="IPR002205">
    <property type="entry name" value="Topo_IIA_dom_A"/>
</dbReference>
<comment type="catalytic activity">
    <reaction evidence="1 8">
        <text>ATP-dependent breakage, passage and rejoining of double-stranded DNA.</text>
        <dbReference type="EC" id="5.6.2.2"/>
    </reaction>
</comment>
<keyword evidence="10" id="KW-0732">Signal</keyword>
<dbReference type="GO" id="GO:0003918">
    <property type="term" value="F:DNA topoisomerase type II (double strand cut, ATP-hydrolyzing) activity"/>
    <property type="evidence" value="ECO:0007669"/>
    <property type="project" value="UniProtKB-EC"/>
</dbReference>
<comment type="similarity">
    <text evidence="2">Belongs to the type II topoisomerase GyrA/ParC subunit family.</text>
</comment>
<dbReference type="SMART" id="SM00434">
    <property type="entry name" value="TOP4c"/>
    <property type="match status" value="1"/>
</dbReference>